<gene>
    <name evidence="1" type="ORF">EVA_19966</name>
</gene>
<protein>
    <submittedName>
        <fullName evidence="1">Protein belonging to Uncharacterized protein family UPF0157</fullName>
    </submittedName>
</protein>
<accession>J9FQS6</accession>
<reference evidence="1" key="1">
    <citation type="journal article" date="2012" name="PLoS ONE">
        <title>Gene sets for utilization of primary and secondary nutrition supplies in the distal gut of endangered iberian lynx.</title>
        <authorList>
            <person name="Alcaide M."/>
            <person name="Messina E."/>
            <person name="Richter M."/>
            <person name="Bargiela R."/>
            <person name="Peplies J."/>
            <person name="Huws S.A."/>
            <person name="Newbold C.J."/>
            <person name="Golyshin P.N."/>
            <person name="Simon M.A."/>
            <person name="Lopez G."/>
            <person name="Yakimov M.M."/>
            <person name="Ferrer M."/>
        </authorList>
    </citation>
    <scope>NUCLEOTIDE SEQUENCE</scope>
</reference>
<dbReference type="SUPFAM" id="SSF81301">
    <property type="entry name" value="Nucleotidyltransferase"/>
    <property type="match status" value="1"/>
</dbReference>
<sequence length="87" mass="9795">MVSHCKIIESARRMRNGGENCLAIYHIGSTAVKGLWAKPIIDLMPVVKEIKSVDIHEQEFEALGYECKGEYGIAGRRFFMKGGDHRT</sequence>
<name>J9FQS6_9ZZZZ</name>
<dbReference type="InterPro" id="IPR007344">
    <property type="entry name" value="GrpB/CoaE"/>
</dbReference>
<dbReference type="EMBL" id="AMCI01007857">
    <property type="protein sequence ID" value="EJW91927.1"/>
    <property type="molecule type" value="Genomic_DNA"/>
</dbReference>
<dbReference type="PANTHER" id="PTHR34822">
    <property type="entry name" value="GRPB DOMAIN PROTEIN (AFU_ORTHOLOGUE AFUA_1G01530)"/>
    <property type="match status" value="1"/>
</dbReference>
<evidence type="ECO:0000313" key="1">
    <source>
        <dbReference type="EMBL" id="EJW91927.1"/>
    </source>
</evidence>
<dbReference type="Pfam" id="PF04229">
    <property type="entry name" value="GrpB"/>
    <property type="match status" value="1"/>
</dbReference>
<comment type="caution">
    <text evidence="1">The sequence shown here is derived from an EMBL/GenBank/DDBJ whole genome shotgun (WGS) entry which is preliminary data.</text>
</comment>
<organism evidence="1">
    <name type="scientific">gut metagenome</name>
    <dbReference type="NCBI Taxonomy" id="749906"/>
    <lineage>
        <taxon>unclassified sequences</taxon>
        <taxon>metagenomes</taxon>
        <taxon>organismal metagenomes</taxon>
    </lineage>
</organism>
<dbReference type="Gene3D" id="3.30.460.10">
    <property type="entry name" value="Beta Polymerase, domain 2"/>
    <property type="match status" value="1"/>
</dbReference>
<dbReference type="InterPro" id="IPR043519">
    <property type="entry name" value="NT_sf"/>
</dbReference>
<dbReference type="PANTHER" id="PTHR34822:SF1">
    <property type="entry name" value="GRPB FAMILY PROTEIN"/>
    <property type="match status" value="1"/>
</dbReference>
<dbReference type="AlphaFoldDB" id="J9FQS6"/>
<proteinExistence type="predicted"/>
<feature type="non-terminal residue" evidence="1">
    <location>
        <position position="87"/>
    </location>
</feature>